<organism evidence="1 2">
    <name type="scientific">Colletotrichum siamense</name>
    <name type="common">Anthracnose fungus</name>
    <dbReference type="NCBI Taxonomy" id="690259"/>
    <lineage>
        <taxon>Eukaryota</taxon>
        <taxon>Fungi</taxon>
        <taxon>Dikarya</taxon>
        <taxon>Ascomycota</taxon>
        <taxon>Pezizomycotina</taxon>
        <taxon>Sordariomycetes</taxon>
        <taxon>Hypocreomycetidae</taxon>
        <taxon>Glomerellales</taxon>
        <taxon>Glomerellaceae</taxon>
        <taxon>Colletotrichum</taxon>
        <taxon>Colletotrichum gloeosporioides species complex</taxon>
    </lineage>
</organism>
<evidence type="ECO:0000313" key="1">
    <source>
        <dbReference type="EMBL" id="KAF4846129.1"/>
    </source>
</evidence>
<protein>
    <submittedName>
        <fullName evidence="1">Uncharacterized protein</fullName>
    </submittedName>
</protein>
<dbReference type="AlphaFoldDB" id="A0A9P5EEA5"/>
<proteinExistence type="predicted"/>
<sequence length="16" mass="1677">MKDVQNGGKVVAMAKT</sequence>
<comment type="caution">
    <text evidence="1">The sequence shown here is derived from an EMBL/GenBank/DDBJ whole genome shotgun (WGS) entry which is preliminary data.</text>
</comment>
<evidence type="ECO:0000313" key="2">
    <source>
        <dbReference type="Proteomes" id="UP000711996"/>
    </source>
</evidence>
<dbReference type="Proteomes" id="UP000711996">
    <property type="component" value="Unassembled WGS sequence"/>
</dbReference>
<reference evidence="1" key="1">
    <citation type="submission" date="2019-06" db="EMBL/GenBank/DDBJ databases">
        <authorList>
            <person name="Gan P."/>
            <person name="Shirasu K."/>
        </authorList>
    </citation>
    <scope>NUCLEOTIDE SEQUENCE [LARGE SCALE GENOMIC DNA]</scope>
    <source>
        <strain evidence="1">CAD2</strain>
    </source>
</reference>
<gene>
    <name evidence="1" type="ORF">CGCSCA2_v013253</name>
</gene>
<accession>A0A9P5EEA5</accession>
<name>A0A9P5EEA5_COLSI</name>
<dbReference type="EMBL" id="QPMT01000067">
    <property type="protein sequence ID" value="KAF4846129.1"/>
    <property type="molecule type" value="Genomic_DNA"/>
</dbReference>
<keyword evidence="2" id="KW-1185">Reference proteome</keyword>